<dbReference type="Pfam" id="PF00385">
    <property type="entry name" value="Chromo"/>
    <property type="match status" value="1"/>
</dbReference>
<dbReference type="SUPFAM" id="SSF54160">
    <property type="entry name" value="Chromo domain-like"/>
    <property type="match status" value="1"/>
</dbReference>
<comment type="caution">
    <text evidence="4">The sequence shown here is derived from an EMBL/GenBank/DDBJ whole genome shotgun (WGS) entry which is preliminary data.</text>
</comment>
<comment type="subcellular location">
    <subcellularLocation>
        <location evidence="1">Nucleus</location>
    </subcellularLocation>
</comment>
<keyword evidence="2" id="KW-0539">Nucleus</keyword>
<evidence type="ECO:0000256" key="2">
    <source>
        <dbReference type="ARBA" id="ARBA00023242"/>
    </source>
</evidence>
<dbReference type="InterPro" id="IPR016197">
    <property type="entry name" value="Chromo-like_dom_sf"/>
</dbReference>
<dbReference type="Proteomes" id="UP000663868">
    <property type="component" value="Unassembled WGS sequence"/>
</dbReference>
<dbReference type="InterPro" id="IPR017984">
    <property type="entry name" value="Chromo_dom_subgr"/>
</dbReference>
<dbReference type="PANTHER" id="PTHR22812">
    <property type="entry name" value="CHROMOBOX PROTEIN"/>
    <property type="match status" value="1"/>
</dbReference>
<dbReference type="EMBL" id="CAJOBB010011100">
    <property type="protein sequence ID" value="CAF4255793.1"/>
    <property type="molecule type" value="Genomic_DNA"/>
</dbReference>
<dbReference type="PROSITE" id="PS50013">
    <property type="entry name" value="CHROMO_2"/>
    <property type="match status" value="1"/>
</dbReference>
<dbReference type="InterPro" id="IPR051219">
    <property type="entry name" value="Heterochromatin_chromo-domain"/>
</dbReference>
<dbReference type="PRINTS" id="PR00504">
    <property type="entry name" value="CHROMODOMAIN"/>
</dbReference>
<accession>A0A820F4L8</accession>
<organism evidence="4 5">
    <name type="scientific">Adineta steineri</name>
    <dbReference type="NCBI Taxonomy" id="433720"/>
    <lineage>
        <taxon>Eukaryota</taxon>
        <taxon>Metazoa</taxon>
        <taxon>Spiralia</taxon>
        <taxon>Gnathifera</taxon>
        <taxon>Rotifera</taxon>
        <taxon>Eurotatoria</taxon>
        <taxon>Bdelloidea</taxon>
        <taxon>Adinetida</taxon>
        <taxon>Adinetidae</taxon>
        <taxon>Adineta</taxon>
    </lineage>
</organism>
<name>A0A820F4L8_9BILA</name>
<dbReference type="CDD" id="cd00024">
    <property type="entry name" value="CD_CSD"/>
    <property type="match status" value="1"/>
</dbReference>
<dbReference type="AlphaFoldDB" id="A0A820F4L8"/>
<dbReference type="Gene3D" id="2.40.50.40">
    <property type="match status" value="1"/>
</dbReference>
<feature type="non-terminal residue" evidence="4">
    <location>
        <position position="42"/>
    </location>
</feature>
<protein>
    <recommendedName>
        <fullName evidence="3">Chromo domain-containing protein</fullName>
    </recommendedName>
</protein>
<dbReference type="InterPro" id="IPR000953">
    <property type="entry name" value="Chromo/chromo_shadow_dom"/>
</dbReference>
<proteinExistence type="predicted"/>
<gene>
    <name evidence="4" type="ORF">KXQ929_LOCUS43065</name>
</gene>
<evidence type="ECO:0000259" key="3">
    <source>
        <dbReference type="PROSITE" id="PS50013"/>
    </source>
</evidence>
<feature type="domain" description="Chromo" evidence="3">
    <location>
        <begin position="9"/>
        <end position="42"/>
    </location>
</feature>
<dbReference type="InterPro" id="IPR023780">
    <property type="entry name" value="Chromo_domain"/>
</dbReference>
<evidence type="ECO:0000313" key="5">
    <source>
        <dbReference type="Proteomes" id="UP000663868"/>
    </source>
</evidence>
<sequence length="42" mass="5319">MTDEGVERFEIERIVEKRYRNDRLEYLIKWRGYPDSQNTWEP</sequence>
<dbReference type="GO" id="GO:0005634">
    <property type="term" value="C:nucleus"/>
    <property type="evidence" value="ECO:0007669"/>
    <property type="project" value="UniProtKB-SubCell"/>
</dbReference>
<evidence type="ECO:0000256" key="1">
    <source>
        <dbReference type="ARBA" id="ARBA00004123"/>
    </source>
</evidence>
<evidence type="ECO:0000313" key="4">
    <source>
        <dbReference type="EMBL" id="CAF4255793.1"/>
    </source>
</evidence>
<reference evidence="4" key="1">
    <citation type="submission" date="2021-02" db="EMBL/GenBank/DDBJ databases">
        <authorList>
            <person name="Nowell W R."/>
        </authorList>
    </citation>
    <scope>NUCLEOTIDE SEQUENCE</scope>
</reference>